<reference evidence="1 2" key="1">
    <citation type="submission" date="2018-03" db="EMBL/GenBank/DDBJ databases">
        <title>Genomic Encyclopedia of Type Strains, Phase III (KMG-III): the genomes of soil and plant-associated and newly described type strains.</title>
        <authorList>
            <person name="Whitman W."/>
        </authorList>
    </citation>
    <scope>NUCLEOTIDE SEQUENCE [LARGE SCALE GENOMIC DNA]</scope>
    <source>
        <strain evidence="1 2">CGMCC 4.7125</strain>
    </source>
</reference>
<gene>
    <name evidence="1" type="ORF">B0I33_111167</name>
</gene>
<keyword evidence="2" id="KW-1185">Reference proteome</keyword>
<proteinExistence type="predicted"/>
<dbReference type="Proteomes" id="UP000238362">
    <property type="component" value="Unassembled WGS sequence"/>
</dbReference>
<dbReference type="AlphaFoldDB" id="A0A2T0LN87"/>
<organism evidence="1 2">
    <name type="scientific">Prauserella shujinwangii</name>
    <dbReference type="NCBI Taxonomy" id="1453103"/>
    <lineage>
        <taxon>Bacteria</taxon>
        <taxon>Bacillati</taxon>
        <taxon>Actinomycetota</taxon>
        <taxon>Actinomycetes</taxon>
        <taxon>Pseudonocardiales</taxon>
        <taxon>Pseudonocardiaceae</taxon>
        <taxon>Prauserella</taxon>
    </lineage>
</organism>
<sequence>MDYEIRIGKGVTVGSTMTVIGVMRPLGMNEFYNTVKIAVQR</sequence>
<dbReference type="RefSeq" id="WP_281259455.1">
    <property type="nucleotide sequence ID" value="NZ_PVNH01000011.1"/>
</dbReference>
<accession>A0A2T0LN87</accession>
<evidence type="ECO:0000313" key="1">
    <source>
        <dbReference type="EMBL" id="PRX44654.1"/>
    </source>
</evidence>
<name>A0A2T0LN87_9PSEU</name>
<dbReference type="EMBL" id="PVNH01000011">
    <property type="protein sequence ID" value="PRX44654.1"/>
    <property type="molecule type" value="Genomic_DNA"/>
</dbReference>
<comment type="caution">
    <text evidence="1">The sequence shown here is derived from an EMBL/GenBank/DDBJ whole genome shotgun (WGS) entry which is preliminary data.</text>
</comment>
<protein>
    <submittedName>
        <fullName evidence="1">Uncharacterized protein</fullName>
    </submittedName>
</protein>
<evidence type="ECO:0000313" key="2">
    <source>
        <dbReference type="Proteomes" id="UP000238362"/>
    </source>
</evidence>